<dbReference type="Proteomes" id="UP000230423">
    <property type="component" value="Unassembled WGS sequence"/>
</dbReference>
<dbReference type="PANTHER" id="PTHR10267:SF0">
    <property type="entry name" value="DNA POLYMERASE SUBUNIT GAMMA-1"/>
    <property type="match status" value="1"/>
</dbReference>
<reference evidence="4 5" key="1">
    <citation type="submission" date="2015-09" db="EMBL/GenBank/DDBJ databases">
        <title>Draft genome of the parasitic nematode Teladorsagia circumcincta isolate WARC Sus (inbred).</title>
        <authorList>
            <person name="Mitreva M."/>
        </authorList>
    </citation>
    <scope>NUCLEOTIDE SEQUENCE [LARGE SCALE GENOMIC DNA]</scope>
    <source>
        <strain evidence="4 5">S</strain>
    </source>
</reference>
<evidence type="ECO:0000256" key="1">
    <source>
        <dbReference type="ARBA" id="ARBA00004222"/>
    </source>
</evidence>
<feature type="non-terminal residue" evidence="4">
    <location>
        <position position="1"/>
    </location>
</feature>
<evidence type="ECO:0000256" key="2">
    <source>
        <dbReference type="ARBA" id="ARBA00006218"/>
    </source>
</evidence>
<dbReference type="Gene3D" id="3.30.420.390">
    <property type="match status" value="2"/>
</dbReference>
<dbReference type="AlphaFoldDB" id="A0A2G9U2D8"/>
<protein>
    <submittedName>
        <fullName evidence="4">Transport protein particle component, Bet3</fullName>
    </submittedName>
</protein>
<dbReference type="SUPFAM" id="SSF53098">
    <property type="entry name" value="Ribonuclease H-like"/>
    <property type="match status" value="1"/>
</dbReference>
<dbReference type="InterPro" id="IPR002297">
    <property type="entry name" value="DNA-dir_DNA_pol_A_mt"/>
</dbReference>
<dbReference type="SUPFAM" id="SSF111126">
    <property type="entry name" value="Ligand-binding domain in the NO signalling and Golgi transport"/>
    <property type="match status" value="1"/>
</dbReference>
<evidence type="ECO:0000313" key="5">
    <source>
        <dbReference type="Proteomes" id="UP000230423"/>
    </source>
</evidence>
<dbReference type="InterPro" id="IPR041336">
    <property type="entry name" value="DNApol_Exo"/>
</dbReference>
<dbReference type="PROSITE" id="PS00175">
    <property type="entry name" value="PG_MUTASE"/>
    <property type="match status" value="1"/>
</dbReference>
<evidence type="ECO:0000313" key="4">
    <source>
        <dbReference type="EMBL" id="PIO64429.1"/>
    </source>
</evidence>
<comment type="subcellular location">
    <subcellularLocation>
        <location evidence="1">Golgi apparatus</location>
        <location evidence="1">cis-Golgi network</location>
    </subcellularLocation>
</comment>
<dbReference type="InterPro" id="IPR024096">
    <property type="entry name" value="NO_sig/Golgi_transp_ligand-bd"/>
</dbReference>
<dbReference type="PANTHER" id="PTHR10267">
    <property type="entry name" value="DNA POLYMERASE SUBUNIT GAMMA-1"/>
    <property type="match status" value="1"/>
</dbReference>
<organism evidence="4 5">
    <name type="scientific">Teladorsagia circumcincta</name>
    <name type="common">Brown stomach worm</name>
    <name type="synonym">Ostertagia circumcincta</name>
    <dbReference type="NCBI Taxonomy" id="45464"/>
    <lineage>
        <taxon>Eukaryota</taxon>
        <taxon>Metazoa</taxon>
        <taxon>Ecdysozoa</taxon>
        <taxon>Nematoda</taxon>
        <taxon>Chromadorea</taxon>
        <taxon>Rhabditida</taxon>
        <taxon>Rhabditina</taxon>
        <taxon>Rhabditomorpha</taxon>
        <taxon>Strongyloidea</taxon>
        <taxon>Trichostrongylidae</taxon>
        <taxon>Teladorsagia</taxon>
    </lineage>
</organism>
<dbReference type="GO" id="GO:0008408">
    <property type="term" value="F:3'-5' exonuclease activity"/>
    <property type="evidence" value="ECO:0007669"/>
    <property type="project" value="TreeGrafter"/>
</dbReference>
<dbReference type="GO" id="GO:0005794">
    <property type="term" value="C:Golgi apparatus"/>
    <property type="evidence" value="ECO:0007669"/>
    <property type="project" value="UniProtKB-SubCell"/>
</dbReference>
<gene>
    <name evidence="4" type="ORF">TELCIR_13944</name>
</gene>
<dbReference type="InterPro" id="IPR001345">
    <property type="entry name" value="PG/BPGM_mutase_AS"/>
</dbReference>
<dbReference type="Pfam" id="PF04051">
    <property type="entry name" value="TRAPP"/>
    <property type="match status" value="1"/>
</dbReference>
<dbReference type="OrthoDB" id="5588663at2759"/>
<sequence>VESRNPYAHWSGATLNRHGESDRNIGQIVKQGQGRDLLIEKEPVVNTFISVPKDKGMLNCAAFVAGIIQAMLDASNFPCQVSAHWWNNGTAYVIRFEELVISREAAMKCNEVDKAHRKKGRFNTKAAEFGTVEWPLEDVFFFDVETCVLDGQLPTLAVALSAKAWYCWCSERLVHLTPVPLLARLEHLIPLGGSEKPRVAIGHNVGYDRARAREPYEKKKTLLRFMDTMSMAIPMFGMADHQVVTYETDDSDFTLREKLAERWRDTWDDRVCRNSLLAVHQHLYRDKLRMTKQSKQFQEFFVKEDIHLIQQNFQVLVNYCADDNLACCQIFKKLWLEYQNRLVFILFYR</sequence>
<comment type="similarity">
    <text evidence="2">Belongs to the TRAPP small subunits family. BET3 subfamily.</text>
</comment>
<dbReference type="GO" id="GO:0006264">
    <property type="term" value="P:mitochondrial DNA replication"/>
    <property type="evidence" value="ECO:0007669"/>
    <property type="project" value="TreeGrafter"/>
</dbReference>
<dbReference type="EMBL" id="KZ349918">
    <property type="protein sequence ID" value="PIO64429.1"/>
    <property type="molecule type" value="Genomic_DNA"/>
</dbReference>
<dbReference type="Pfam" id="PF18136">
    <property type="entry name" value="DNApol_Exo"/>
    <property type="match status" value="1"/>
</dbReference>
<feature type="domain" description="DNA mitochondrial polymerase exonuclease" evidence="3">
    <location>
        <begin position="125"/>
        <end position="338"/>
    </location>
</feature>
<accession>A0A2G9U2D8</accession>
<dbReference type="GO" id="GO:0005760">
    <property type="term" value="C:gamma DNA polymerase complex"/>
    <property type="evidence" value="ECO:0007669"/>
    <property type="project" value="InterPro"/>
</dbReference>
<dbReference type="InterPro" id="IPR007194">
    <property type="entry name" value="TRAPP_component"/>
</dbReference>
<proteinExistence type="inferred from homology"/>
<dbReference type="GO" id="GO:0003887">
    <property type="term" value="F:DNA-directed DNA polymerase activity"/>
    <property type="evidence" value="ECO:0007669"/>
    <property type="project" value="TreeGrafter"/>
</dbReference>
<dbReference type="GO" id="GO:0003677">
    <property type="term" value="F:DNA binding"/>
    <property type="evidence" value="ECO:0007669"/>
    <property type="project" value="InterPro"/>
</dbReference>
<name>A0A2G9U2D8_TELCI</name>
<keyword evidence="5" id="KW-1185">Reference proteome</keyword>
<dbReference type="InterPro" id="IPR012337">
    <property type="entry name" value="RNaseH-like_sf"/>
</dbReference>
<evidence type="ECO:0000259" key="3">
    <source>
        <dbReference type="Pfam" id="PF18136"/>
    </source>
</evidence>